<comment type="similarity">
    <text evidence="1">Belongs to the paxM FAD-dependent monooxygenase family.</text>
</comment>
<dbReference type="SUPFAM" id="SSF51905">
    <property type="entry name" value="FAD/NAD(P)-binding domain"/>
    <property type="match status" value="1"/>
</dbReference>
<evidence type="ECO:0008006" key="6">
    <source>
        <dbReference type="Google" id="ProtNLM"/>
    </source>
</evidence>
<reference evidence="5" key="2">
    <citation type="submission" date="2015-01" db="EMBL/GenBank/DDBJ databases">
        <title>Evolutionary Origins and Diversification of the Mycorrhizal Mutualists.</title>
        <authorList>
            <consortium name="DOE Joint Genome Institute"/>
            <consortium name="Mycorrhizal Genomics Consortium"/>
            <person name="Kohler A."/>
            <person name="Kuo A."/>
            <person name="Nagy L.G."/>
            <person name="Floudas D."/>
            <person name="Copeland A."/>
            <person name="Barry K.W."/>
            <person name="Cichocki N."/>
            <person name="Veneault-Fourrey C."/>
            <person name="LaButti K."/>
            <person name="Lindquist E.A."/>
            <person name="Lipzen A."/>
            <person name="Lundell T."/>
            <person name="Morin E."/>
            <person name="Murat C."/>
            <person name="Riley R."/>
            <person name="Ohm R."/>
            <person name="Sun H."/>
            <person name="Tunlid A."/>
            <person name="Henrissat B."/>
            <person name="Grigoriev I.V."/>
            <person name="Hibbett D.S."/>
            <person name="Martin F."/>
        </authorList>
    </citation>
    <scope>NUCLEOTIDE SEQUENCE [LARGE SCALE GENOMIC DNA]</scope>
    <source>
        <strain evidence="5">Zn</strain>
    </source>
</reference>
<accession>A0A0C3GHT6</accession>
<keyword evidence="2" id="KW-0560">Oxidoreductase</keyword>
<keyword evidence="5" id="KW-1185">Reference proteome</keyword>
<dbReference type="PANTHER" id="PTHR13789">
    <property type="entry name" value="MONOOXYGENASE"/>
    <property type="match status" value="1"/>
</dbReference>
<dbReference type="HOGENOM" id="CLU_1644212_0_0_1"/>
<keyword evidence="3" id="KW-0503">Monooxygenase</keyword>
<evidence type="ECO:0000256" key="1">
    <source>
        <dbReference type="ARBA" id="ARBA00007992"/>
    </source>
</evidence>
<sequence>MGKDQEAIKENIRSRFEKSVLPHMTHLVQNADEWFLFPVYVLPPDGKWSTDRVILLGDSAHAMPPKGESIGYALEDALIFSCVLSHFGLASPKAALLFYEKIRRKTINDAYKDASFGWDTNKDTGFLATKIMEWVTPLYLWWTKNSREASFATDPREIQFP</sequence>
<dbReference type="STRING" id="913774.A0A0C3GHT6"/>
<reference evidence="4 5" key="1">
    <citation type="submission" date="2014-04" db="EMBL/GenBank/DDBJ databases">
        <authorList>
            <consortium name="DOE Joint Genome Institute"/>
            <person name="Kuo A."/>
            <person name="Martino E."/>
            <person name="Perotto S."/>
            <person name="Kohler A."/>
            <person name="Nagy L.G."/>
            <person name="Floudas D."/>
            <person name="Copeland A."/>
            <person name="Barry K.W."/>
            <person name="Cichocki N."/>
            <person name="Veneault-Fourrey C."/>
            <person name="LaButti K."/>
            <person name="Lindquist E.A."/>
            <person name="Lipzen A."/>
            <person name="Lundell T."/>
            <person name="Morin E."/>
            <person name="Murat C."/>
            <person name="Sun H."/>
            <person name="Tunlid A."/>
            <person name="Henrissat B."/>
            <person name="Grigoriev I.V."/>
            <person name="Hibbett D.S."/>
            <person name="Martin F."/>
            <person name="Nordberg H.P."/>
            <person name="Cantor M.N."/>
            <person name="Hua S.X."/>
        </authorList>
    </citation>
    <scope>NUCLEOTIDE SEQUENCE [LARGE SCALE GENOMIC DNA]</scope>
    <source>
        <strain evidence="4 5">Zn</strain>
    </source>
</reference>
<dbReference type="EMBL" id="KN832886">
    <property type="protein sequence ID" value="KIM95700.1"/>
    <property type="molecule type" value="Genomic_DNA"/>
</dbReference>
<dbReference type="AlphaFoldDB" id="A0A0C3GHT6"/>
<name>A0A0C3GHT6_OIDMZ</name>
<dbReference type="GO" id="GO:0004497">
    <property type="term" value="F:monooxygenase activity"/>
    <property type="evidence" value="ECO:0007669"/>
    <property type="project" value="UniProtKB-KW"/>
</dbReference>
<evidence type="ECO:0000256" key="2">
    <source>
        <dbReference type="ARBA" id="ARBA00023002"/>
    </source>
</evidence>
<dbReference type="InterPro" id="IPR036188">
    <property type="entry name" value="FAD/NAD-bd_sf"/>
</dbReference>
<evidence type="ECO:0000313" key="5">
    <source>
        <dbReference type="Proteomes" id="UP000054321"/>
    </source>
</evidence>
<evidence type="ECO:0000256" key="3">
    <source>
        <dbReference type="ARBA" id="ARBA00023033"/>
    </source>
</evidence>
<dbReference type="OrthoDB" id="16820at2759"/>
<dbReference type="Gene3D" id="3.50.50.60">
    <property type="entry name" value="FAD/NAD(P)-binding domain"/>
    <property type="match status" value="1"/>
</dbReference>
<organism evidence="4 5">
    <name type="scientific">Oidiodendron maius (strain Zn)</name>
    <dbReference type="NCBI Taxonomy" id="913774"/>
    <lineage>
        <taxon>Eukaryota</taxon>
        <taxon>Fungi</taxon>
        <taxon>Dikarya</taxon>
        <taxon>Ascomycota</taxon>
        <taxon>Pezizomycotina</taxon>
        <taxon>Leotiomycetes</taxon>
        <taxon>Leotiomycetes incertae sedis</taxon>
        <taxon>Myxotrichaceae</taxon>
        <taxon>Oidiodendron</taxon>
    </lineage>
</organism>
<dbReference type="InterPro" id="IPR050493">
    <property type="entry name" value="FAD-dep_Monooxygenase_BioMet"/>
</dbReference>
<proteinExistence type="inferred from homology"/>
<gene>
    <name evidence="4" type="ORF">OIDMADRAFT_21046</name>
</gene>
<evidence type="ECO:0000313" key="4">
    <source>
        <dbReference type="EMBL" id="KIM95700.1"/>
    </source>
</evidence>
<dbReference type="PANTHER" id="PTHR13789:SF309">
    <property type="entry name" value="PUTATIVE (AFU_ORTHOLOGUE AFUA_6G14510)-RELATED"/>
    <property type="match status" value="1"/>
</dbReference>
<protein>
    <recommendedName>
        <fullName evidence="6">FAD-binding domain-containing protein</fullName>
    </recommendedName>
</protein>
<dbReference type="Proteomes" id="UP000054321">
    <property type="component" value="Unassembled WGS sequence"/>
</dbReference>
<dbReference type="InParanoid" id="A0A0C3GHT6"/>